<organism evidence="2 3">
    <name type="scientific">Litorivivens lipolytica</name>
    <dbReference type="NCBI Taxonomy" id="1524264"/>
    <lineage>
        <taxon>Bacteria</taxon>
        <taxon>Pseudomonadati</taxon>
        <taxon>Pseudomonadota</taxon>
        <taxon>Gammaproteobacteria</taxon>
        <taxon>Litorivivens</taxon>
    </lineage>
</organism>
<dbReference type="InterPro" id="IPR039315">
    <property type="entry name" value="CheW"/>
</dbReference>
<gene>
    <name evidence="2" type="ORF">FHR99_002680</name>
</gene>
<dbReference type="AlphaFoldDB" id="A0A7W4Z7Z0"/>
<dbReference type="RefSeq" id="WP_183411190.1">
    <property type="nucleotide sequence ID" value="NZ_JACHWY010000003.1"/>
</dbReference>
<keyword evidence="3" id="KW-1185">Reference proteome</keyword>
<dbReference type="GO" id="GO:0006935">
    <property type="term" value="P:chemotaxis"/>
    <property type="evidence" value="ECO:0007669"/>
    <property type="project" value="InterPro"/>
</dbReference>
<dbReference type="Gene3D" id="2.30.30.40">
    <property type="entry name" value="SH3 Domains"/>
    <property type="match status" value="1"/>
</dbReference>
<dbReference type="SMART" id="SM00260">
    <property type="entry name" value="CheW"/>
    <property type="match status" value="1"/>
</dbReference>
<dbReference type="PROSITE" id="PS50851">
    <property type="entry name" value="CHEW"/>
    <property type="match status" value="1"/>
</dbReference>
<proteinExistence type="predicted"/>
<dbReference type="Proteomes" id="UP000537130">
    <property type="component" value="Unassembled WGS sequence"/>
</dbReference>
<dbReference type="EMBL" id="JACHWY010000003">
    <property type="protein sequence ID" value="MBB3048406.1"/>
    <property type="molecule type" value="Genomic_DNA"/>
</dbReference>
<accession>A0A7W4Z7Z0</accession>
<sequence>MQLPDEPFDQLVALANRSVAVSSGLPQQTEIVPEWTGISFELGGARLVAPMGQVTEILTLPPYTRLPSVQDWVRGVANVRGRLLPLMDMEAFLGGSLDRSRKSHRVLVLEMGELYSGLIVSSVRGMETFPVDQYSPEMPDGIPEVLQPYIDGSYVQEDGVRAVFSPEKLIQDDKFYNVAA</sequence>
<dbReference type="PANTHER" id="PTHR22617:SF43">
    <property type="entry name" value="PROTEIN PILI"/>
    <property type="match status" value="1"/>
</dbReference>
<dbReference type="GO" id="GO:0005829">
    <property type="term" value="C:cytosol"/>
    <property type="evidence" value="ECO:0007669"/>
    <property type="project" value="TreeGrafter"/>
</dbReference>
<evidence type="ECO:0000313" key="2">
    <source>
        <dbReference type="EMBL" id="MBB3048406.1"/>
    </source>
</evidence>
<reference evidence="2 3" key="1">
    <citation type="submission" date="2020-08" db="EMBL/GenBank/DDBJ databases">
        <title>Genomic Encyclopedia of Type Strains, Phase III (KMG-III): the genomes of soil and plant-associated and newly described type strains.</title>
        <authorList>
            <person name="Whitman W."/>
        </authorList>
    </citation>
    <scope>NUCLEOTIDE SEQUENCE [LARGE SCALE GENOMIC DNA]</scope>
    <source>
        <strain evidence="2 3">CECT 8654</strain>
    </source>
</reference>
<feature type="domain" description="CheW-like" evidence="1">
    <location>
        <begin position="34"/>
        <end position="175"/>
    </location>
</feature>
<dbReference type="PANTHER" id="PTHR22617">
    <property type="entry name" value="CHEMOTAXIS SENSOR HISTIDINE KINASE-RELATED"/>
    <property type="match status" value="1"/>
</dbReference>
<dbReference type="InterPro" id="IPR002545">
    <property type="entry name" value="CheW-lke_dom"/>
</dbReference>
<comment type="caution">
    <text evidence="2">The sequence shown here is derived from an EMBL/GenBank/DDBJ whole genome shotgun (WGS) entry which is preliminary data.</text>
</comment>
<evidence type="ECO:0000313" key="3">
    <source>
        <dbReference type="Proteomes" id="UP000537130"/>
    </source>
</evidence>
<protein>
    <submittedName>
        <fullName evidence="2">Twitching motility protein PilI</fullName>
    </submittedName>
</protein>
<name>A0A7W4Z7Z0_9GAMM</name>
<dbReference type="GO" id="GO:0007165">
    <property type="term" value="P:signal transduction"/>
    <property type="evidence" value="ECO:0007669"/>
    <property type="project" value="InterPro"/>
</dbReference>
<evidence type="ECO:0000259" key="1">
    <source>
        <dbReference type="PROSITE" id="PS50851"/>
    </source>
</evidence>
<dbReference type="SUPFAM" id="SSF50341">
    <property type="entry name" value="CheW-like"/>
    <property type="match status" value="1"/>
</dbReference>
<dbReference type="InterPro" id="IPR036061">
    <property type="entry name" value="CheW-like_dom_sf"/>
</dbReference>
<dbReference type="Pfam" id="PF01584">
    <property type="entry name" value="CheW"/>
    <property type="match status" value="1"/>
</dbReference>
<dbReference type="Gene3D" id="2.40.50.180">
    <property type="entry name" value="CheA-289, Domain 4"/>
    <property type="match status" value="1"/>
</dbReference>